<dbReference type="InterPro" id="IPR001173">
    <property type="entry name" value="Glyco_trans_2-like"/>
</dbReference>
<reference evidence="5 6" key="1">
    <citation type="submission" date="2019-11" db="EMBL/GenBank/DDBJ databases">
        <title>Comparative genomics of hydrocarbon-degrading Desulfosarcina strains.</title>
        <authorList>
            <person name="Watanabe M."/>
            <person name="Kojima H."/>
            <person name="Fukui M."/>
        </authorList>
    </citation>
    <scope>NUCLEOTIDE SEQUENCE [LARGE SCALE GENOMIC DNA]</scope>
    <source>
        <strain evidence="5 6">28bB2T</strain>
    </source>
</reference>
<name>A0A5K7ZJD7_9BACT</name>
<dbReference type="AlphaFoldDB" id="A0A5K7ZJD7"/>
<dbReference type="PANTHER" id="PTHR43630:SF1">
    <property type="entry name" value="POLY-BETA-1,6-N-ACETYL-D-GLUCOSAMINE SYNTHASE"/>
    <property type="match status" value="1"/>
</dbReference>
<gene>
    <name evidence="5" type="ORF">DSCO28_08910</name>
</gene>
<feature type="domain" description="Glycosyltransferase 2-like" evidence="4">
    <location>
        <begin position="10"/>
        <end position="144"/>
    </location>
</feature>
<keyword evidence="2" id="KW-0328">Glycosyltransferase</keyword>
<dbReference type="InterPro" id="IPR029044">
    <property type="entry name" value="Nucleotide-diphossugar_trans"/>
</dbReference>
<keyword evidence="3" id="KW-0808">Transferase</keyword>
<dbReference type="Gene3D" id="3.90.550.10">
    <property type="entry name" value="Spore Coat Polysaccharide Biosynthesis Protein SpsA, Chain A"/>
    <property type="match status" value="1"/>
</dbReference>
<sequence>MTKQPVTYAIVTPAHNEAHFLPAVIASLTAQTILPTAWVIVNDRSTDHTAEILDRAARKKGFIKVVHRSGKGDHVLGSHVSEVVKEGLHYVPPQMDYIVKMDADLVLPEDYFEQIFKLFQDDSRLGIAAGKMYTQYRRRWIMERYPDFHVPGLCKTYRKACFDQIGGLYSLYGWDILDCTKARMLGWTTASFSELAIRHLRMMGSKGGMPKGHIGHGRGMWATNAHPLFVLGRALYRSLEPPYLTGLFIILGYVIARRRGEPQLQDRALVRFLRKEQLSRLMGRKLKEESLRIKSL</sequence>
<evidence type="ECO:0000259" key="4">
    <source>
        <dbReference type="Pfam" id="PF00535"/>
    </source>
</evidence>
<protein>
    <recommendedName>
        <fullName evidence="4">Glycosyltransferase 2-like domain-containing protein</fullName>
    </recommendedName>
</protein>
<dbReference type="CDD" id="cd00761">
    <property type="entry name" value="Glyco_tranf_GTA_type"/>
    <property type="match status" value="1"/>
</dbReference>
<organism evidence="5 6">
    <name type="scientific">Desulfosarcina ovata subsp. sediminis</name>
    <dbReference type="NCBI Taxonomy" id="885957"/>
    <lineage>
        <taxon>Bacteria</taxon>
        <taxon>Pseudomonadati</taxon>
        <taxon>Thermodesulfobacteriota</taxon>
        <taxon>Desulfobacteria</taxon>
        <taxon>Desulfobacterales</taxon>
        <taxon>Desulfosarcinaceae</taxon>
        <taxon>Desulfosarcina</taxon>
    </lineage>
</organism>
<dbReference type="Pfam" id="PF00535">
    <property type="entry name" value="Glycos_transf_2"/>
    <property type="match status" value="1"/>
</dbReference>
<evidence type="ECO:0000313" key="5">
    <source>
        <dbReference type="EMBL" id="BBO80325.1"/>
    </source>
</evidence>
<dbReference type="PANTHER" id="PTHR43630">
    <property type="entry name" value="POLY-BETA-1,6-N-ACETYL-D-GLUCOSAMINE SYNTHASE"/>
    <property type="match status" value="1"/>
</dbReference>
<dbReference type="SUPFAM" id="SSF53448">
    <property type="entry name" value="Nucleotide-diphospho-sugar transferases"/>
    <property type="match status" value="1"/>
</dbReference>
<dbReference type="KEGG" id="dov:DSCO28_08910"/>
<proteinExistence type="inferred from homology"/>
<evidence type="ECO:0000313" key="6">
    <source>
        <dbReference type="Proteomes" id="UP000425960"/>
    </source>
</evidence>
<comment type="similarity">
    <text evidence="1">Belongs to the glycosyltransferase 2 family.</text>
</comment>
<evidence type="ECO:0000256" key="3">
    <source>
        <dbReference type="ARBA" id="ARBA00022679"/>
    </source>
</evidence>
<dbReference type="RefSeq" id="WP_155321318.1">
    <property type="nucleotide sequence ID" value="NZ_AP021876.1"/>
</dbReference>
<dbReference type="GO" id="GO:0016757">
    <property type="term" value="F:glycosyltransferase activity"/>
    <property type="evidence" value="ECO:0007669"/>
    <property type="project" value="UniProtKB-KW"/>
</dbReference>
<accession>A0A5K7ZJD7</accession>
<evidence type="ECO:0000256" key="2">
    <source>
        <dbReference type="ARBA" id="ARBA00022676"/>
    </source>
</evidence>
<dbReference type="Proteomes" id="UP000425960">
    <property type="component" value="Chromosome"/>
</dbReference>
<dbReference type="EMBL" id="AP021876">
    <property type="protein sequence ID" value="BBO80325.1"/>
    <property type="molecule type" value="Genomic_DNA"/>
</dbReference>
<evidence type="ECO:0000256" key="1">
    <source>
        <dbReference type="ARBA" id="ARBA00006739"/>
    </source>
</evidence>